<protein>
    <submittedName>
        <fullName evidence="2">Uncharacterized protein</fullName>
    </submittedName>
</protein>
<organism evidence="2 3">
    <name type="scientific">Deinococcus peraridilitoris (strain DSM 19664 / LMG 22246 / CIP 109416 / KR-200)</name>
    <dbReference type="NCBI Taxonomy" id="937777"/>
    <lineage>
        <taxon>Bacteria</taxon>
        <taxon>Thermotogati</taxon>
        <taxon>Deinococcota</taxon>
        <taxon>Deinococci</taxon>
        <taxon>Deinococcales</taxon>
        <taxon>Deinococcaceae</taxon>
        <taxon>Deinococcus</taxon>
    </lineage>
</organism>
<evidence type="ECO:0000313" key="2">
    <source>
        <dbReference type="EMBL" id="AFZ67547.1"/>
    </source>
</evidence>
<dbReference type="STRING" id="937777.Deipe_2051"/>
<dbReference type="Proteomes" id="UP000010467">
    <property type="component" value="Chromosome"/>
</dbReference>
<reference evidence="3" key="1">
    <citation type="submission" date="2012-03" db="EMBL/GenBank/DDBJ databases">
        <title>Complete sequence of chromosome of Deinococcus peraridilitoris DSM 19664.</title>
        <authorList>
            <person name="Lucas S."/>
            <person name="Copeland A."/>
            <person name="Lapidus A."/>
            <person name="Glavina del Rio T."/>
            <person name="Dalin E."/>
            <person name="Tice H."/>
            <person name="Bruce D."/>
            <person name="Goodwin L."/>
            <person name="Pitluck S."/>
            <person name="Peters L."/>
            <person name="Mikhailova N."/>
            <person name="Lu M."/>
            <person name="Kyrpides N."/>
            <person name="Mavromatis K."/>
            <person name="Ivanova N."/>
            <person name="Brettin T."/>
            <person name="Detter J.C."/>
            <person name="Han C."/>
            <person name="Larimer F."/>
            <person name="Land M."/>
            <person name="Hauser L."/>
            <person name="Markowitz V."/>
            <person name="Cheng J.-F."/>
            <person name="Hugenholtz P."/>
            <person name="Woyke T."/>
            <person name="Wu D."/>
            <person name="Pukall R."/>
            <person name="Steenblock K."/>
            <person name="Brambilla E."/>
            <person name="Klenk H.-P."/>
            <person name="Eisen J.A."/>
        </authorList>
    </citation>
    <scope>NUCLEOTIDE SEQUENCE [LARGE SCALE GENOMIC DNA]</scope>
    <source>
        <strain evidence="3">DSM 19664 / LMG 22246 / CIP 109416 / KR-200</strain>
    </source>
</reference>
<dbReference type="KEGG" id="dpd:Deipe_2051"/>
<evidence type="ECO:0000313" key="3">
    <source>
        <dbReference type="Proteomes" id="UP000010467"/>
    </source>
</evidence>
<gene>
    <name evidence="2" type="ordered locus">Deipe_2051</name>
</gene>
<evidence type="ECO:0000256" key="1">
    <source>
        <dbReference type="SAM" id="MobiDB-lite"/>
    </source>
</evidence>
<feature type="compositionally biased region" description="Basic and acidic residues" evidence="1">
    <location>
        <begin position="108"/>
        <end position="125"/>
    </location>
</feature>
<feature type="region of interest" description="Disordered" evidence="1">
    <location>
        <begin position="85"/>
        <end position="141"/>
    </location>
</feature>
<dbReference type="PATRIC" id="fig|937777.3.peg.2061"/>
<dbReference type="AlphaFoldDB" id="L0A2Y8"/>
<dbReference type="EMBL" id="CP003382">
    <property type="protein sequence ID" value="AFZ67547.1"/>
    <property type="molecule type" value="Genomic_DNA"/>
</dbReference>
<feature type="compositionally biased region" description="Polar residues" evidence="1">
    <location>
        <begin position="97"/>
        <end position="107"/>
    </location>
</feature>
<dbReference type="RefSeq" id="WP_015235852.1">
    <property type="nucleotide sequence ID" value="NC_019793.1"/>
</dbReference>
<name>L0A2Y8_DEIPD</name>
<proteinExistence type="predicted"/>
<dbReference type="HOGENOM" id="CLU_1041006_0_0_0"/>
<sequence length="267" mass="28783">MPNWALEAYETLTLASDIKLLNYLVRHRLYRDNTYSTKQLAIALEIDLRTTQAGLARLAALGYVLSADGQHCACNALAKLPQRSCKSTRVESEKSTSDTASSDSLNKGSKEVRNKEQKQQTRAEEPAPVVEVPTPKPARKTPALPSGFQLIFASIALACYGGAENLTNEARGRVGKAAKSLATAGYSDTDIPQVVAWIRTNEAWRSGPLAPATLAERAPAWKAGLKGNLPLTGLPARNRIDAEDWSDVEAEQEATIQRALAAVGGTR</sequence>
<keyword evidence="3" id="KW-1185">Reference proteome</keyword>
<dbReference type="OrthoDB" id="70455at2"/>
<accession>L0A2Y8</accession>